<dbReference type="PIRSF" id="PIRSF002583">
    <property type="entry name" value="Hsp90"/>
    <property type="match status" value="1"/>
</dbReference>
<reference evidence="10 11" key="1">
    <citation type="submission" date="2020-05" db="EMBL/GenBank/DDBJ databases">
        <authorList>
            <person name="Campoy J."/>
            <person name="Schneeberger K."/>
            <person name="Spophaly S."/>
        </authorList>
    </citation>
    <scope>NUCLEOTIDE SEQUENCE [LARGE SCALE GENOMIC DNA]</scope>
    <source>
        <strain evidence="10">PruArmRojPasFocal</strain>
    </source>
</reference>
<dbReference type="SMART" id="SM00387">
    <property type="entry name" value="HATPase_c"/>
    <property type="match status" value="1"/>
</dbReference>
<dbReference type="PRINTS" id="PR00775">
    <property type="entry name" value="HEATSHOCK90"/>
</dbReference>
<dbReference type="SUPFAM" id="SSF110942">
    <property type="entry name" value="HSP90 C-terminal domain"/>
    <property type="match status" value="1"/>
</dbReference>
<dbReference type="SUPFAM" id="SSF54211">
    <property type="entry name" value="Ribosomal protein S5 domain 2-like"/>
    <property type="match status" value="1"/>
</dbReference>
<dbReference type="HAMAP" id="MF_00505">
    <property type="entry name" value="HSP90"/>
    <property type="match status" value="1"/>
</dbReference>
<feature type="compositionally biased region" description="Acidic residues" evidence="8">
    <location>
        <begin position="671"/>
        <end position="689"/>
    </location>
</feature>
<evidence type="ECO:0000313" key="10">
    <source>
        <dbReference type="EMBL" id="CAB4271483.1"/>
    </source>
</evidence>
<feature type="region of interest" description="Disordered" evidence="8">
    <location>
        <begin position="215"/>
        <end position="245"/>
    </location>
</feature>
<dbReference type="FunFam" id="3.30.230.80:FF:000001">
    <property type="entry name" value="Heat shock protein 90 alpha"/>
    <property type="match status" value="1"/>
</dbReference>
<dbReference type="CDD" id="cd16927">
    <property type="entry name" value="HATPase_Hsp90-like"/>
    <property type="match status" value="1"/>
</dbReference>
<dbReference type="FunFam" id="3.40.50.11260:FF:000001">
    <property type="entry name" value="Heat shock protein 90 alpha"/>
    <property type="match status" value="1"/>
</dbReference>
<proteinExistence type="inferred from homology"/>
<feature type="binding site" evidence="7">
    <location>
        <position position="85"/>
    </location>
    <ligand>
        <name>ATP</name>
        <dbReference type="ChEBI" id="CHEBI:30616"/>
    </ligand>
</feature>
<accession>A0A6J5U5P1</accession>
<evidence type="ECO:0000256" key="4">
    <source>
        <dbReference type="ARBA" id="ARBA00022741"/>
    </source>
</evidence>
<keyword evidence="5 7" id="KW-0067">ATP-binding</keyword>
<dbReference type="Gene3D" id="3.40.50.11260">
    <property type="match status" value="1"/>
</dbReference>
<evidence type="ECO:0000256" key="7">
    <source>
        <dbReference type="PIRSR" id="PIRSR002583-1"/>
    </source>
</evidence>
<dbReference type="Pfam" id="PF13589">
    <property type="entry name" value="HATPase_c_3"/>
    <property type="match status" value="1"/>
</dbReference>
<dbReference type="InterPro" id="IPR003594">
    <property type="entry name" value="HATPase_dom"/>
</dbReference>
<dbReference type="InterPro" id="IPR019805">
    <property type="entry name" value="Heat_shock_protein_90_CS"/>
</dbReference>
<dbReference type="SUPFAM" id="SSF55874">
    <property type="entry name" value="ATPase domain of HSP90 chaperone/DNA topoisomerase II/histidine kinase"/>
    <property type="match status" value="1"/>
</dbReference>
<dbReference type="InterPro" id="IPR037196">
    <property type="entry name" value="HSP90_C"/>
</dbReference>
<dbReference type="NCBIfam" id="NF003555">
    <property type="entry name" value="PRK05218.1"/>
    <property type="match status" value="1"/>
</dbReference>
<evidence type="ECO:0000256" key="8">
    <source>
        <dbReference type="SAM" id="MobiDB-lite"/>
    </source>
</evidence>
<keyword evidence="6" id="KW-0143">Chaperone</keyword>
<organism evidence="10 11">
    <name type="scientific">Prunus armeniaca</name>
    <name type="common">Apricot</name>
    <name type="synonym">Armeniaca vulgaris</name>
    <dbReference type="NCBI Taxonomy" id="36596"/>
    <lineage>
        <taxon>Eukaryota</taxon>
        <taxon>Viridiplantae</taxon>
        <taxon>Streptophyta</taxon>
        <taxon>Embryophyta</taxon>
        <taxon>Tracheophyta</taxon>
        <taxon>Spermatophyta</taxon>
        <taxon>Magnoliopsida</taxon>
        <taxon>eudicotyledons</taxon>
        <taxon>Gunneridae</taxon>
        <taxon>Pentapetalae</taxon>
        <taxon>rosids</taxon>
        <taxon>fabids</taxon>
        <taxon>Rosales</taxon>
        <taxon>Rosaceae</taxon>
        <taxon>Amygdaloideae</taxon>
        <taxon>Amygdaleae</taxon>
        <taxon>Prunus</taxon>
    </lineage>
</organism>
<comment type="subcellular location">
    <subcellularLocation>
        <location evidence="1">Cytoplasm</location>
    </subcellularLocation>
</comment>
<evidence type="ECO:0000256" key="2">
    <source>
        <dbReference type="ARBA" id="ARBA00008239"/>
    </source>
</evidence>
<feature type="binding site" evidence="7">
    <location>
        <begin position="105"/>
        <end position="106"/>
    </location>
    <ligand>
        <name>ATP</name>
        <dbReference type="ChEBI" id="CHEBI:30616"/>
    </ligand>
</feature>
<dbReference type="FunFam" id="3.30.565.10:FF:000001">
    <property type="entry name" value="Heat shock protein HSP 90-alpha"/>
    <property type="match status" value="1"/>
</dbReference>
<dbReference type="Proteomes" id="UP000507222">
    <property type="component" value="Unassembled WGS sequence"/>
</dbReference>
<dbReference type="Gene3D" id="1.20.120.790">
    <property type="entry name" value="Heat shock protein 90, C-terminal domain"/>
    <property type="match status" value="1"/>
</dbReference>
<feature type="binding site" evidence="7">
    <location>
        <begin position="125"/>
        <end position="130"/>
    </location>
    <ligand>
        <name>ATP</name>
        <dbReference type="ChEBI" id="CHEBI:30616"/>
    </ligand>
</feature>
<feature type="binding site" evidence="7">
    <location>
        <position position="370"/>
    </location>
    <ligand>
        <name>ATP</name>
        <dbReference type="ChEBI" id="CHEBI:30616"/>
    </ligand>
</feature>
<dbReference type="PROSITE" id="PS00298">
    <property type="entry name" value="HSP90"/>
    <property type="match status" value="1"/>
</dbReference>
<feature type="binding site" evidence="7">
    <location>
        <position position="90"/>
    </location>
    <ligand>
        <name>ATP</name>
        <dbReference type="ChEBI" id="CHEBI:30616"/>
    </ligand>
</feature>
<keyword evidence="3" id="KW-0963">Cytoplasm</keyword>
<dbReference type="InterPro" id="IPR036890">
    <property type="entry name" value="HATPase_C_sf"/>
</dbReference>
<keyword evidence="4 7" id="KW-0547">Nucleotide-binding</keyword>
<dbReference type="Pfam" id="PF00183">
    <property type="entry name" value="HSP90"/>
    <property type="match status" value="1"/>
</dbReference>
<feature type="region of interest" description="Disordered" evidence="8">
    <location>
        <begin position="671"/>
        <end position="698"/>
    </location>
</feature>
<evidence type="ECO:0000256" key="6">
    <source>
        <dbReference type="ARBA" id="ARBA00023186"/>
    </source>
</evidence>
<gene>
    <name evidence="10" type="ORF">CURHAP_LOCUS17869</name>
</gene>
<dbReference type="AlphaFoldDB" id="A0A6J5U5P1"/>
<protein>
    <recommendedName>
        <fullName evidence="9">Histidine kinase/HSP90-like ATPase domain-containing protein</fullName>
    </recommendedName>
</protein>
<feature type="binding site" evidence="7">
    <location>
        <position position="98"/>
    </location>
    <ligand>
        <name>ATP</name>
        <dbReference type="ChEBI" id="CHEBI:30616"/>
    </ligand>
</feature>
<evidence type="ECO:0000256" key="3">
    <source>
        <dbReference type="ARBA" id="ARBA00022490"/>
    </source>
</evidence>
<dbReference type="GO" id="GO:0016887">
    <property type="term" value="F:ATP hydrolysis activity"/>
    <property type="evidence" value="ECO:0007669"/>
    <property type="project" value="InterPro"/>
</dbReference>
<sequence length="698" mass="80037">MADVQMADAETFAFQAEINQLLSLIINTFYSNKEIFLRELISNSSDALDKIRFESLTDKSKLDAQPELFIRIVPDKVNKTLSIIDSGIGMTKADLVNNLGTIARSGTKEFMEALQAGADVSMIGQFGVGFYSAYLVAEKVIVTTKHNDDEQYIWESQAGGSFTVTRDVNGEQLGRGYQDHPLPQGGPERRIKDLVKKHSEFISYPIYLWTEKTTEKEISDDEDDEPKKEEEGDVEEVDEDKEKKSKKKKVKEVSHEWQLINKQKPIWLRKPEEITKDEYASFYKSLTNDWEEHLAVKHFSVEGQLEFKAILFVPKRAPFDLFDTRKKMNNIKLYVRRVFIMDNCEELIPEYLGFVKGVVDSDDLPLNISREMLQQNKILKVIRKNLVKKCIEMFNEIAENKEDYQKFYEAFSKNLKLGIHEDSQNRAKLADLLRFHSTKSGEELTSLKDYVTRMKEGQKDIYYITGESKKAVENSPFLERLKKKGYEVLFMVDAIDEYAVGQLKEYDGKKLVSATKEGLKLDDETEEEKKKKEEKKKSFESLCKTIKDILGDRVEKVVVSDRIVDSPCCLVTGEYGWTANMERIMKAQALRDNSMSSYMSSKKTMEINPDNGIMEELRKRAEADKNDKSVKDLVLLLFETALLTSGFSLDDPNTFAARIHRMLKLGLSLDDEETAGEDADMPALEEDGAEESKMEEVD</sequence>
<name>A0A6J5U5P1_PRUAR</name>
<dbReference type="GO" id="GO:0051082">
    <property type="term" value="F:unfolded protein binding"/>
    <property type="evidence" value="ECO:0007669"/>
    <property type="project" value="InterPro"/>
</dbReference>
<evidence type="ECO:0000313" key="11">
    <source>
        <dbReference type="Proteomes" id="UP000507222"/>
    </source>
</evidence>
<dbReference type="Gene3D" id="3.30.565.10">
    <property type="entry name" value="Histidine kinase-like ATPase, C-terminal domain"/>
    <property type="match status" value="1"/>
</dbReference>
<dbReference type="InterPro" id="IPR020575">
    <property type="entry name" value="Hsp90_N"/>
</dbReference>
<dbReference type="EMBL" id="CAEKDK010000002">
    <property type="protein sequence ID" value="CAB4271483.1"/>
    <property type="molecule type" value="Genomic_DNA"/>
</dbReference>
<evidence type="ECO:0000256" key="1">
    <source>
        <dbReference type="ARBA" id="ARBA00004496"/>
    </source>
</evidence>
<evidence type="ECO:0000259" key="9">
    <source>
        <dbReference type="SMART" id="SM00387"/>
    </source>
</evidence>
<feature type="domain" description="Histidine kinase/HSP90-like ATPase" evidence="9">
    <location>
        <begin position="32"/>
        <end position="170"/>
    </location>
</feature>
<dbReference type="GO" id="GO:0005737">
    <property type="term" value="C:cytoplasm"/>
    <property type="evidence" value="ECO:0007669"/>
    <property type="project" value="UniProtKB-SubCell"/>
</dbReference>
<dbReference type="PANTHER" id="PTHR11528">
    <property type="entry name" value="HEAT SHOCK PROTEIN 90 FAMILY MEMBER"/>
    <property type="match status" value="1"/>
</dbReference>
<dbReference type="Gene3D" id="3.30.230.80">
    <property type="match status" value="1"/>
</dbReference>
<feature type="binding site" evidence="7">
    <location>
        <position position="43"/>
    </location>
    <ligand>
        <name>ATP</name>
        <dbReference type="ChEBI" id="CHEBI:30616"/>
    </ligand>
</feature>
<dbReference type="InterPro" id="IPR020568">
    <property type="entry name" value="Ribosomal_Su5_D2-typ_SF"/>
</dbReference>
<feature type="binding site" evidence="7">
    <location>
        <position position="39"/>
    </location>
    <ligand>
        <name>ATP</name>
        <dbReference type="ChEBI" id="CHEBI:30616"/>
    </ligand>
</feature>
<dbReference type="GO" id="GO:0140662">
    <property type="term" value="F:ATP-dependent protein folding chaperone"/>
    <property type="evidence" value="ECO:0007669"/>
    <property type="project" value="InterPro"/>
</dbReference>
<dbReference type="InterPro" id="IPR001404">
    <property type="entry name" value="Hsp90_fam"/>
</dbReference>
<dbReference type="FunFam" id="1.20.120.790:FF:000001">
    <property type="entry name" value="Heat shock protein 90 alpha"/>
    <property type="match status" value="1"/>
</dbReference>
<dbReference type="GO" id="GO:0005524">
    <property type="term" value="F:ATP binding"/>
    <property type="evidence" value="ECO:0007669"/>
    <property type="project" value="UniProtKB-KW"/>
</dbReference>
<comment type="similarity">
    <text evidence="2">Belongs to the heat shock protein 90 family.</text>
</comment>
<evidence type="ECO:0000256" key="5">
    <source>
        <dbReference type="ARBA" id="ARBA00022840"/>
    </source>
</evidence>